<proteinExistence type="predicted"/>
<name>A0AAD9IGC6_PROWI</name>
<keyword evidence="3" id="KW-1185">Reference proteome</keyword>
<dbReference type="EMBL" id="JASFZW010000009">
    <property type="protein sequence ID" value="KAK2076629.1"/>
    <property type="molecule type" value="Genomic_DNA"/>
</dbReference>
<feature type="region of interest" description="Disordered" evidence="1">
    <location>
        <begin position="44"/>
        <end position="74"/>
    </location>
</feature>
<dbReference type="AlphaFoldDB" id="A0AAD9IGC6"/>
<gene>
    <name evidence="2" type="ORF">QBZ16_005389</name>
</gene>
<reference evidence="2" key="1">
    <citation type="submission" date="2021-01" db="EMBL/GenBank/DDBJ databases">
        <authorList>
            <person name="Eckstrom K.M.E."/>
        </authorList>
    </citation>
    <scope>NUCLEOTIDE SEQUENCE</scope>
    <source>
        <strain evidence="2">UVCC 0001</strain>
    </source>
</reference>
<accession>A0AAD9IGC6</accession>
<organism evidence="2 3">
    <name type="scientific">Prototheca wickerhamii</name>
    <dbReference type="NCBI Taxonomy" id="3111"/>
    <lineage>
        <taxon>Eukaryota</taxon>
        <taxon>Viridiplantae</taxon>
        <taxon>Chlorophyta</taxon>
        <taxon>core chlorophytes</taxon>
        <taxon>Trebouxiophyceae</taxon>
        <taxon>Chlorellales</taxon>
        <taxon>Chlorellaceae</taxon>
        <taxon>Prototheca</taxon>
    </lineage>
</organism>
<dbReference type="Proteomes" id="UP001255856">
    <property type="component" value="Unassembled WGS sequence"/>
</dbReference>
<protein>
    <submittedName>
        <fullName evidence="2">Uncharacterized protein</fullName>
    </submittedName>
</protein>
<sequence length="282" mass="30043">MARRSSSDPQRAHFVLELEDPVSTLEGGAEQLGSLFGRLKVAPEAAAEPAEAAAAPGRPGRDPPGLSPGLADLNPHLASLLGEAPELYQERDEGGGSDGGADDDARDQAVWEALEAEGYNLQSSSESESDDDYVPGRTPMTLTFFGALYSHLEAWAGDEALALLGSDAGPAPGRGAQVAGQDPAAAEAMLRLLESVAPGLCTELAIRELPRVREVLAELSAQWQTVLLVFLKALSLRRAPFLQPAFETREGIGRFNQALATRRFTVEEFYAVLELLVPPSER</sequence>
<evidence type="ECO:0000256" key="1">
    <source>
        <dbReference type="SAM" id="MobiDB-lite"/>
    </source>
</evidence>
<evidence type="ECO:0000313" key="3">
    <source>
        <dbReference type="Proteomes" id="UP001255856"/>
    </source>
</evidence>
<evidence type="ECO:0000313" key="2">
    <source>
        <dbReference type="EMBL" id="KAK2076629.1"/>
    </source>
</evidence>
<comment type="caution">
    <text evidence="2">The sequence shown here is derived from an EMBL/GenBank/DDBJ whole genome shotgun (WGS) entry which is preliminary data.</text>
</comment>
<feature type="compositionally biased region" description="Low complexity" evidence="1">
    <location>
        <begin position="44"/>
        <end position="56"/>
    </location>
</feature>